<keyword evidence="2" id="KW-0479">Metal-binding</keyword>
<dbReference type="PANTHER" id="PTHR47428:SF1">
    <property type="entry name" value="REGULATORY PROTEIN MIG1-RELATED"/>
    <property type="match status" value="1"/>
</dbReference>
<evidence type="ECO:0000256" key="6">
    <source>
        <dbReference type="ARBA" id="ARBA00023015"/>
    </source>
</evidence>
<evidence type="ECO:0000256" key="4">
    <source>
        <dbReference type="ARBA" id="ARBA00022771"/>
    </source>
</evidence>
<keyword evidence="8" id="KW-0539">Nucleus</keyword>
<evidence type="ECO:0000256" key="5">
    <source>
        <dbReference type="ARBA" id="ARBA00022833"/>
    </source>
</evidence>
<keyword evidence="5" id="KW-0862">Zinc</keyword>
<evidence type="ECO:0000256" key="10">
    <source>
        <dbReference type="SAM" id="MobiDB-lite"/>
    </source>
</evidence>
<dbReference type="InterPro" id="IPR036236">
    <property type="entry name" value="Znf_C2H2_sf"/>
</dbReference>
<organism evidence="12 13">
    <name type="scientific">Basidiobolus ranarum</name>
    <dbReference type="NCBI Taxonomy" id="34480"/>
    <lineage>
        <taxon>Eukaryota</taxon>
        <taxon>Fungi</taxon>
        <taxon>Fungi incertae sedis</taxon>
        <taxon>Zoopagomycota</taxon>
        <taxon>Entomophthoromycotina</taxon>
        <taxon>Basidiobolomycetes</taxon>
        <taxon>Basidiobolales</taxon>
        <taxon>Basidiobolaceae</taxon>
        <taxon>Basidiobolus</taxon>
    </lineage>
</organism>
<dbReference type="EMBL" id="JASJQH010002061">
    <property type="protein sequence ID" value="KAK9760521.1"/>
    <property type="molecule type" value="Genomic_DNA"/>
</dbReference>
<dbReference type="InterPro" id="IPR051007">
    <property type="entry name" value="creA/MIG_C2H2-ZnF"/>
</dbReference>
<keyword evidence="4 9" id="KW-0863">Zinc-finger</keyword>
<keyword evidence="13" id="KW-1185">Reference proteome</keyword>
<evidence type="ECO:0000256" key="3">
    <source>
        <dbReference type="ARBA" id="ARBA00022737"/>
    </source>
</evidence>
<reference evidence="12 13" key="1">
    <citation type="submission" date="2023-04" db="EMBL/GenBank/DDBJ databases">
        <title>Genome of Basidiobolus ranarum AG-B5.</title>
        <authorList>
            <person name="Stajich J.E."/>
            <person name="Carter-House D."/>
            <person name="Gryganskyi A."/>
        </authorList>
    </citation>
    <scope>NUCLEOTIDE SEQUENCE [LARGE SCALE GENOMIC DNA]</scope>
    <source>
        <strain evidence="12 13">AG-B5</strain>
    </source>
</reference>
<feature type="domain" description="C2H2-type" evidence="11">
    <location>
        <begin position="31"/>
        <end position="58"/>
    </location>
</feature>
<dbReference type="Proteomes" id="UP001479436">
    <property type="component" value="Unassembled WGS sequence"/>
</dbReference>
<evidence type="ECO:0000256" key="8">
    <source>
        <dbReference type="ARBA" id="ARBA00023242"/>
    </source>
</evidence>
<keyword evidence="6" id="KW-0805">Transcription regulation</keyword>
<evidence type="ECO:0000256" key="9">
    <source>
        <dbReference type="PROSITE-ProRule" id="PRU00042"/>
    </source>
</evidence>
<dbReference type="PANTHER" id="PTHR47428">
    <property type="entry name" value="REGULATORY PROTEIN MIG1-RELATED"/>
    <property type="match status" value="1"/>
</dbReference>
<dbReference type="Gene3D" id="3.30.160.60">
    <property type="entry name" value="Classic Zinc Finger"/>
    <property type="match status" value="2"/>
</dbReference>
<protein>
    <recommendedName>
        <fullName evidence="11">C2H2-type domain-containing protein</fullName>
    </recommendedName>
</protein>
<dbReference type="Pfam" id="PF00096">
    <property type="entry name" value="zf-C2H2"/>
    <property type="match status" value="2"/>
</dbReference>
<evidence type="ECO:0000256" key="1">
    <source>
        <dbReference type="ARBA" id="ARBA00004123"/>
    </source>
</evidence>
<gene>
    <name evidence="12" type="ORF">K7432_015363</name>
</gene>
<accession>A0ABR2WG71</accession>
<evidence type="ECO:0000256" key="2">
    <source>
        <dbReference type="ARBA" id="ARBA00022723"/>
    </source>
</evidence>
<sequence>MSANNIYFYVSSFPGNCDPQDNAKTTATRPHICNICQKAFRRLEHLTRHVRTHTGEKPYSCTFEGCGKRFSRSDELTRHARIHNKKVRHSGDASNQSFGSDVSSDHRDSPFLAQSPLTHNGFLYSPQVHVSDCFTHIPQLAYHNQQHGHLSPGKFNLPPINPPSPVWSIYSGSTNSDSEEESTQTMLNYGKPKARINTSGSSGPIRLSDILELAPEKRILPMPNFSSKPQPSFPF</sequence>
<evidence type="ECO:0000313" key="12">
    <source>
        <dbReference type="EMBL" id="KAK9760521.1"/>
    </source>
</evidence>
<name>A0ABR2WG71_9FUNG</name>
<evidence type="ECO:0000313" key="13">
    <source>
        <dbReference type="Proteomes" id="UP001479436"/>
    </source>
</evidence>
<comment type="caution">
    <text evidence="12">The sequence shown here is derived from an EMBL/GenBank/DDBJ whole genome shotgun (WGS) entry which is preliminary data.</text>
</comment>
<dbReference type="SMART" id="SM00355">
    <property type="entry name" value="ZnF_C2H2"/>
    <property type="match status" value="2"/>
</dbReference>
<keyword evidence="7" id="KW-0804">Transcription</keyword>
<feature type="domain" description="C2H2-type" evidence="11">
    <location>
        <begin position="59"/>
        <end position="88"/>
    </location>
</feature>
<evidence type="ECO:0000256" key="7">
    <source>
        <dbReference type="ARBA" id="ARBA00023163"/>
    </source>
</evidence>
<dbReference type="PROSITE" id="PS00028">
    <property type="entry name" value="ZINC_FINGER_C2H2_1"/>
    <property type="match status" value="2"/>
</dbReference>
<keyword evidence="3" id="KW-0677">Repeat</keyword>
<dbReference type="PROSITE" id="PS50157">
    <property type="entry name" value="ZINC_FINGER_C2H2_2"/>
    <property type="match status" value="2"/>
</dbReference>
<comment type="subcellular location">
    <subcellularLocation>
        <location evidence="1">Nucleus</location>
    </subcellularLocation>
</comment>
<evidence type="ECO:0000259" key="11">
    <source>
        <dbReference type="PROSITE" id="PS50157"/>
    </source>
</evidence>
<feature type="compositionally biased region" description="Polar residues" evidence="10">
    <location>
        <begin position="92"/>
        <end position="102"/>
    </location>
</feature>
<dbReference type="SUPFAM" id="SSF57667">
    <property type="entry name" value="beta-beta-alpha zinc fingers"/>
    <property type="match status" value="1"/>
</dbReference>
<dbReference type="InterPro" id="IPR013087">
    <property type="entry name" value="Znf_C2H2_type"/>
</dbReference>
<proteinExistence type="predicted"/>
<feature type="region of interest" description="Disordered" evidence="10">
    <location>
        <begin position="83"/>
        <end position="111"/>
    </location>
</feature>